<feature type="transmembrane region" description="Helical" evidence="5">
    <location>
        <begin position="23"/>
        <end position="41"/>
    </location>
</feature>
<gene>
    <name evidence="7" type="ORF">V2S66_01400</name>
</gene>
<feature type="domain" description="Lipopolysaccharide assembly protein A" evidence="6">
    <location>
        <begin position="42"/>
        <end position="89"/>
    </location>
</feature>
<evidence type="ECO:0000256" key="3">
    <source>
        <dbReference type="ARBA" id="ARBA00022989"/>
    </source>
</evidence>
<accession>A0ABU7P487</accession>
<dbReference type="Proteomes" id="UP001344658">
    <property type="component" value="Unassembled WGS sequence"/>
</dbReference>
<proteinExistence type="predicted"/>
<evidence type="ECO:0000259" key="6">
    <source>
        <dbReference type="Pfam" id="PF06305"/>
    </source>
</evidence>
<organism evidence="7 8">
    <name type="scientific">Actinacidiphila polyblastidii</name>
    <dbReference type="NCBI Taxonomy" id="3110430"/>
    <lineage>
        <taxon>Bacteria</taxon>
        <taxon>Bacillati</taxon>
        <taxon>Actinomycetota</taxon>
        <taxon>Actinomycetes</taxon>
        <taxon>Kitasatosporales</taxon>
        <taxon>Streptomycetaceae</taxon>
        <taxon>Actinacidiphila</taxon>
    </lineage>
</organism>
<name>A0ABU7P487_9ACTN</name>
<keyword evidence="8" id="KW-1185">Reference proteome</keyword>
<keyword evidence="4 5" id="KW-0472">Membrane</keyword>
<keyword evidence="1" id="KW-1003">Cell membrane</keyword>
<evidence type="ECO:0000256" key="5">
    <source>
        <dbReference type="SAM" id="Phobius"/>
    </source>
</evidence>
<dbReference type="EMBL" id="JAZEWV010000001">
    <property type="protein sequence ID" value="MEE4540623.1"/>
    <property type="molecule type" value="Genomic_DNA"/>
</dbReference>
<dbReference type="InterPro" id="IPR010445">
    <property type="entry name" value="LapA_dom"/>
</dbReference>
<dbReference type="RefSeq" id="WP_330792478.1">
    <property type="nucleotide sequence ID" value="NZ_JAZEWV010000001.1"/>
</dbReference>
<keyword evidence="2 5" id="KW-0812">Transmembrane</keyword>
<evidence type="ECO:0000256" key="4">
    <source>
        <dbReference type="ARBA" id="ARBA00023136"/>
    </source>
</evidence>
<comment type="caution">
    <text evidence="7">The sequence shown here is derived from an EMBL/GenBank/DDBJ whole genome shotgun (WGS) entry which is preliminary data.</text>
</comment>
<feature type="transmembrane region" description="Helical" evidence="5">
    <location>
        <begin position="61"/>
        <end position="81"/>
    </location>
</feature>
<reference evidence="7 8" key="1">
    <citation type="submission" date="2023-12" db="EMBL/GenBank/DDBJ databases">
        <title>Streptomyces sp. V4-01.</title>
        <authorList>
            <person name="Somphong A."/>
            <person name="Phongsopitanun W."/>
        </authorList>
    </citation>
    <scope>NUCLEOTIDE SEQUENCE [LARGE SCALE GENOMIC DNA]</scope>
    <source>
        <strain evidence="7 8">V4-01</strain>
    </source>
</reference>
<sequence length="91" mass="10097">MSGQQAPGPTAPSRGAGWRDRLTTTRVLVLVLVVLAVVLIAENTQHVKIRLIVPVVTMPLYAALLIMFVLGLLSGALLLYGRRRRKRRRQL</sequence>
<evidence type="ECO:0000256" key="2">
    <source>
        <dbReference type="ARBA" id="ARBA00022692"/>
    </source>
</evidence>
<evidence type="ECO:0000313" key="7">
    <source>
        <dbReference type="EMBL" id="MEE4540623.1"/>
    </source>
</evidence>
<dbReference type="Pfam" id="PF06305">
    <property type="entry name" value="LapA_dom"/>
    <property type="match status" value="1"/>
</dbReference>
<evidence type="ECO:0000256" key="1">
    <source>
        <dbReference type="ARBA" id="ARBA00022475"/>
    </source>
</evidence>
<keyword evidence="3 5" id="KW-1133">Transmembrane helix</keyword>
<evidence type="ECO:0000313" key="8">
    <source>
        <dbReference type="Proteomes" id="UP001344658"/>
    </source>
</evidence>
<protein>
    <submittedName>
        <fullName evidence="7">Lipopolysaccharide assembly protein LapA domain-containing protein</fullName>
    </submittedName>
</protein>